<dbReference type="InterPro" id="IPR011011">
    <property type="entry name" value="Znf_FYVE_PHD"/>
</dbReference>
<evidence type="ECO:0000313" key="1">
    <source>
        <dbReference type="EMBL" id="MFC3292432.1"/>
    </source>
</evidence>
<dbReference type="SUPFAM" id="SSF57903">
    <property type="entry name" value="FYVE/PHD zinc finger"/>
    <property type="match status" value="1"/>
</dbReference>
<accession>A0ABV7M2D4</accession>
<dbReference type="RefSeq" id="WP_156817373.1">
    <property type="nucleotide sequence ID" value="NZ_BMXD01000002.1"/>
</dbReference>
<name>A0ABV7M2D4_9GAMM</name>
<dbReference type="Proteomes" id="UP001595640">
    <property type="component" value="Unassembled WGS sequence"/>
</dbReference>
<dbReference type="EMBL" id="JBHRUH010000015">
    <property type="protein sequence ID" value="MFC3292432.1"/>
    <property type="molecule type" value="Genomic_DNA"/>
</dbReference>
<proteinExistence type="predicted"/>
<dbReference type="InterPro" id="IPR013083">
    <property type="entry name" value="Znf_RING/FYVE/PHD"/>
</dbReference>
<comment type="caution">
    <text evidence="1">The sequence shown here is derived from an EMBL/GenBank/DDBJ whole genome shotgun (WGS) entry which is preliminary data.</text>
</comment>
<dbReference type="Gene3D" id="3.30.40.10">
    <property type="entry name" value="Zinc/RING finger domain, C3HC4 (zinc finger)"/>
    <property type="match status" value="1"/>
</dbReference>
<evidence type="ECO:0000313" key="2">
    <source>
        <dbReference type="Proteomes" id="UP001595640"/>
    </source>
</evidence>
<sequence length="73" mass="8271">MSRDETETPWWLEPGPETCQHCQGTFHYEAGYHCFQCDSPICPVCVVELHETRQVSCPDCHAQADISNDEQSG</sequence>
<reference evidence="2" key="1">
    <citation type="journal article" date="2019" name="Int. J. Syst. Evol. Microbiol.">
        <title>The Global Catalogue of Microorganisms (GCM) 10K type strain sequencing project: providing services to taxonomists for standard genome sequencing and annotation.</title>
        <authorList>
            <consortium name="The Broad Institute Genomics Platform"/>
            <consortium name="The Broad Institute Genome Sequencing Center for Infectious Disease"/>
            <person name="Wu L."/>
            <person name="Ma J."/>
        </authorList>
    </citation>
    <scope>NUCLEOTIDE SEQUENCE [LARGE SCALE GENOMIC DNA]</scope>
    <source>
        <strain evidence="2">KCTC 12847</strain>
    </source>
</reference>
<protein>
    <submittedName>
        <fullName evidence="1">Uncharacterized protein</fullName>
    </submittedName>
</protein>
<organism evidence="1 2">
    <name type="scientific">Modicisalibacter luteus</name>
    <dbReference type="NCBI Taxonomy" id="453962"/>
    <lineage>
        <taxon>Bacteria</taxon>
        <taxon>Pseudomonadati</taxon>
        <taxon>Pseudomonadota</taxon>
        <taxon>Gammaproteobacteria</taxon>
        <taxon>Oceanospirillales</taxon>
        <taxon>Halomonadaceae</taxon>
        <taxon>Modicisalibacter</taxon>
    </lineage>
</organism>
<keyword evidence="2" id="KW-1185">Reference proteome</keyword>
<gene>
    <name evidence="1" type="ORF">ACFOEI_10150</name>
</gene>